<dbReference type="Gene3D" id="2.160.20.10">
    <property type="entry name" value="Single-stranded right-handed beta-helix, Pectin lyase-like"/>
    <property type="match status" value="1"/>
</dbReference>
<dbReference type="InterPro" id="IPR012334">
    <property type="entry name" value="Pectin_lyas_fold"/>
</dbReference>
<proteinExistence type="predicted"/>
<name>A0A2N7VW77_9BURK</name>
<gene>
    <name evidence="2" type="ORF">C0Z19_18415</name>
</gene>
<dbReference type="Proteomes" id="UP000235347">
    <property type="component" value="Unassembled WGS sequence"/>
</dbReference>
<dbReference type="Gene3D" id="2.160.20.110">
    <property type="match status" value="2"/>
</dbReference>
<dbReference type="SMART" id="SM00912">
    <property type="entry name" value="Haemagg_act"/>
    <property type="match status" value="1"/>
</dbReference>
<dbReference type="AlphaFoldDB" id="A0A2N7VW77"/>
<evidence type="ECO:0000259" key="1">
    <source>
        <dbReference type="SMART" id="SM00912"/>
    </source>
</evidence>
<protein>
    <submittedName>
        <fullName evidence="2">Filamentous hemagglutinin</fullName>
    </submittedName>
</protein>
<dbReference type="InterPro" id="IPR008638">
    <property type="entry name" value="FhaB/CdiA-like_TPS"/>
</dbReference>
<evidence type="ECO:0000313" key="2">
    <source>
        <dbReference type="EMBL" id="PMS21404.1"/>
    </source>
</evidence>
<dbReference type="RefSeq" id="WP_102611271.1">
    <property type="nucleotide sequence ID" value="NZ_CADIKD010000012.1"/>
</dbReference>
<feature type="domain" description="Filamentous haemagglutinin FhaB/tRNA nuclease CdiA-like TPS" evidence="1">
    <location>
        <begin position="36"/>
        <end position="147"/>
    </location>
</feature>
<accession>A0A2N7VW77</accession>
<dbReference type="PANTHER" id="PTHR12338:SF5">
    <property type="entry name" value="ANTIGEN 43-RELATED"/>
    <property type="match status" value="1"/>
</dbReference>
<dbReference type="Pfam" id="PF05860">
    <property type="entry name" value="TPS"/>
    <property type="match status" value="1"/>
</dbReference>
<dbReference type="NCBIfam" id="TIGR01901">
    <property type="entry name" value="adhes_NPXG"/>
    <property type="match status" value="1"/>
</dbReference>
<reference evidence="2 3" key="1">
    <citation type="submission" date="2018-01" db="EMBL/GenBank/DDBJ databases">
        <title>Whole genome analyses suggest that Burkholderia sensu lato contains two further novel genera in the rhizoxinica-symbiotica group Mycetohabitans gen. nov., and Trinickia gen. nov.: implications for the evolution of diazotrophy and nodulation in the Burkholderiaceae.</title>
        <authorList>
            <person name="Estrada-de los Santos P."/>
            <person name="Palmer M."/>
            <person name="Chavez-Ramirez B."/>
            <person name="Beukes C."/>
            <person name="Steenkamp E.T."/>
            <person name="Hirsch A.M."/>
            <person name="Manyaka P."/>
            <person name="Maluk M."/>
            <person name="Lafos M."/>
            <person name="Crook M."/>
            <person name="Gross E."/>
            <person name="Simon M.F."/>
            <person name="Bueno dos Reis Junior F."/>
            <person name="Poole P.S."/>
            <person name="Venter S.N."/>
            <person name="James E.K."/>
        </authorList>
    </citation>
    <scope>NUCLEOTIDE SEQUENCE [LARGE SCALE GENOMIC DNA]</scope>
    <source>
        <strain evidence="2 3">GP25-8</strain>
    </source>
</reference>
<dbReference type="PANTHER" id="PTHR12338">
    <property type="entry name" value="AUTOTRANSPORTER"/>
    <property type="match status" value="1"/>
</dbReference>
<dbReference type="InterPro" id="IPR050909">
    <property type="entry name" value="Bact_Autotransporter_VF"/>
</dbReference>
<dbReference type="InterPro" id="IPR011050">
    <property type="entry name" value="Pectin_lyase_fold/virulence"/>
</dbReference>
<sequence length="784" mass="78454">MKSSSSTYFSGQPRLIAALVRGALAALCGVVSIAHAKVLPGGGSFVAGNGTISQNGKSLTINQSTSRGIIEWNSFSIGKGNFVKFDNGNGATLNRVTGSDLSSILGTLSATGSVYLINPQGIVIGSSGVVSTGGRFVASTLDTDNTSFMNGGQIALIGVSGAKVVNLGKIGSTHGDVFLIADAQVENRGSIRAPNGTAELVSAEAVLLQDSSTGKQVFVALGDKGSVINRGVIDAAQISLQAADGNVFAFSGNHRALRATGTATREGHIWLVADTGHVQVGGHINARNADGNGGVVDTAAGNLSFVCCGTTVLTGIWNIAMPNMTIDSHAAAVFARSLSKGTGVSVQATGAQGATGDIDVASTVDWKGAAPFSLNALHSVSIGKGATIKNEGSGNLTMRADSTGIDNGGSVINNGLIDWSKSTGIVSMYYDQKGTYAAGRQLGNATWSAPRYSGLATQLTAYQLVNTMDDLNAVGASGNYALGADIALPSWAYVQINGPFTGQFDGMGHTISNAVDIGDNLFGTIAPSGVVRNLKITDAIEMTLSKGVPAGVLAGDNQGTIVNVVVLGSAQGNLFAYDAGGAPPVGGLVGTNEGTIVRSGANVNVSNAGLAGGLVGQNSGVIIDSYATGGVGALTNPFSGTTNHRVRAGGLVGANSGTISQSYATGAVSGTAIEGGGLVAENSGTITRSFASGTVSGVTDGSATPVLGGIAAVNTGTIGADVYWNKETSGQTSGGPGVAPANGLTSAQMTNPASFTGWDFGPVGVWAMPPNATNPVLQWQLSRE</sequence>
<dbReference type="EMBL" id="PNYB01000016">
    <property type="protein sequence ID" value="PMS21404.1"/>
    <property type="molecule type" value="Genomic_DNA"/>
</dbReference>
<keyword evidence="3" id="KW-1185">Reference proteome</keyword>
<organism evidence="2 3">
    <name type="scientific">Trinickia soli</name>
    <dbReference type="NCBI Taxonomy" id="380675"/>
    <lineage>
        <taxon>Bacteria</taxon>
        <taxon>Pseudomonadati</taxon>
        <taxon>Pseudomonadota</taxon>
        <taxon>Betaproteobacteria</taxon>
        <taxon>Burkholderiales</taxon>
        <taxon>Burkholderiaceae</taxon>
        <taxon>Trinickia</taxon>
    </lineage>
</organism>
<comment type="caution">
    <text evidence="2">The sequence shown here is derived from an EMBL/GenBank/DDBJ whole genome shotgun (WGS) entry which is preliminary data.</text>
</comment>
<evidence type="ECO:0000313" key="3">
    <source>
        <dbReference type="Proteomes" id="UP000235347"/>
    </source>
</evidence>
<dbReference type="SUPFAM" id="SSF51126">
    <property type="entry name" value="Pectin lyase-like"/>
    <property type="match status" value="1"/>
</dbReference>